<comment type="caution">
    <text evidence="1">The sequence shown here is derived from an EMBL/GenBank/DDBJ whole genome shotgun (WGS) entry which is preliminary data.</text>
</comment>
<dbReference type="EMBL" id="LAZR01000740">
    <property type="protein sequence ID" value="KKN59086.1"/>
    <property type="molecule type" value="Genomic_DNA"/>
</dbReference>
<proteinExistence type="predicted"/>
<reference evidence="1" key="1">
    <citation type="journal article" date="2015" name="Nature">
        <title>Complex archaea that bridge the gap between prokaryotes and eukaryotes.</title>
        <authorList>
            <person name="Spang A."/>
            <person name="Saw J.H."/>
            <person name="Jorgensen S.L."/>
            <person name="Zaremba-Niedzwiedzka K."/>
            <person name="Martijn J."/>
            <person name="Lind A.E."/>
            <person name="van Eijk R."/>
            <person name="Schleper C."/>
            <person name="Guy L."/>
            <person name="Ettema T.J."/>
        </authorList>
    </citation>
    <scope>NUCLEOTIDE SEQUENCE</scope>
</reference>
<accession>A0A0F9UCW4</accession>
<sequence>MAFEADTTQDILKRCFNTSLSTLQVTLKGGAAISLGAVRILGTASAVIQGTTTYGLEVDVQRLPNNVSPNISLMQNDISTIQPDVSLARAYLSVAQPDISIIQVDASQIQQNMSTVQQDISVIQNHTSLIRVYTSTIASAIVNENVSRVRIADTWTSGVHGVRSAVSTAAIRIAHGASSTALKRGLLCRAHKDNTTTVYVGFTGVTGETTASTCGQPLQANQSFLIEANNAFTPYAIANATAQKMHYFGI</sequence>
<name>A0A0F9UCW4_9ZZZZ</name>
<dbReference type="AlphaFoldDB" id="A0A0F9UCW4"/>
<organism evidence="1">
    <name type="scientific">marine sediment metagenome</name>
    <dbReference type="NCBI Taxonomy" id="412755"/>
    <lineage>
        <taxon>unclassified sequences</taxon>
        <taxon>metagenomes</taxon>
        <taxon>ecological metagenomes</taxon>
    </lineage>
</organism>
<protein>
    <submittedName>
        <fullName evidence="1">Uncharacterized protein</fullName>
    </submittedName>
</protein>
<gene>
    <name evidence="1" type="ORF">LCGC14_0545660</name>
</gene>
<evidence type="ECO:0000313" key="1">
    <source>
        <dbReference type="EMBL" id="KKN59086.1"/>
    </source>
</evidence>